<protein>
    <recommendedName>
        <fullName evidence="4">DUF5673 domain-containing protein</fullName>
    </recommendedName>
</protein>
<keyword evidence="1" id="KW-0472">Membrane</keyword>
<evidence type="ECO:0000313" key="3">
    <source>
        <dbReference type="Proteomes" id="UP001629059"/>
    </source>
</evidence>
<organism evidence="2 3">
    <name type="scientific">Flavobacterium rhizophilum</name>
    <dbReference type="NCBI Taxonomy" id="3163296"/>
    <lineage>
        <taxon>Bacteria</taxon>
        <taxon>Pseudomonadati</taxon>
        <taxon>Bacteroidota</taxon>
        <taxon>Flavobacteriia</taxon>
        <taxon>Flavobacteriales</taxon>
        <taxon>Flavobacteriaceae</taxon>
        <taxon>Flavobacterium</taxon>
    </lineage>
</organism>
<dbReference type="RefSeq" id="WP_408073868.1">
    <property type="nucleotide sequence ID" value="NZ_JBELQB010000003.1"/>
</dbReference>
<evidence type="ECO:0008006" key="4">
    <source>
        <dbReference type="Google" id="ProtNLM"/>
    </source>
</evidence>
<dbReference type="EMBL" id="JBELQB010000003">
    <property type="protein sequence ID" value="MFL9836837.1"/>
    <property type="molecule type" value="Genomic_DNA"/>
</dbReference>
<evidence type="ECO:0000313" key="2">
    <source>
        <dbReference type="EMBL" id="MFL9836837.1"/>
    </source>
</evidence>
<reference evidence="2 3" key="1">
    <citation type="submission" date="2024-06" db="EMBL/GenBank/DDBJ databases">
        <authorList>
            <person name="Kaempfer P."/>
            <person name="Viver T."/>
        </authorList>
    </citation>
    <scope>NUCLEOTIDE SEQUENCE [LARGE SCALE GENOMIC DNA]</scope>
    <source>
        <strain evidence="2 3">ST-75</strain>
    </source>
</reference>
<keyword evidence="3" id="KW-1185">Reference proteome</keyword>
<accession>A0ABW8YAN7</accession>
<proteinExistence type="predicted"/>
<feature type="transmembrane region" description="Helical" evidence="1">
    <location>
        <begin position="49"/>
        <end position="67"/>
    </location>
</feature>
<feature type="transmembrane region" description="Helical" evidence="1">
    <location>
        <begin position="73"/>
        <end position="91"/>
    </location>
</feature>
<gene>
    <name evidence="2" type="ORF">ABS768_04960</name>
</gene>
<sequence>MKDFFKYRFGYINIDDENLYLNETGNWSYVEKLKEKKKTSPIQRPATTIIYKLTYLLSLITIVVFLALYNSSFINGIIVFFVYASIYYFIFEHLNIKIDYNYKIPLHKINSITQKGNTLEINFLLKHNTQTQTFILDKIEPRGFDILRQRRLLES</sequence>
<dbReference type="Proteomes" id="UP001629059">
    <property type="component" value="Unassembled WGS sequence"/>
</dbReference>
<evidence type="ECO:0000256" key="1">
    <source>
        <dbReference type="SAM" id="Phobius"/>
    </source>
</evidence>
<keyword evidence="1" id="KW-0812">Transmembrane</keyword>
<comment type="caution">
    <text evidence="2">The sequence shown here is derived from an EMBL/GenBank/DDBJ whole genome shotgun (WGS) entry which is preliminary data.</text>
</comment>
<name>A0ABW8YAN7_9FLAO</name>
<keyword evidence="1" id="KW-1133">Transmembrane helix</keyword>